<proteinExistence type="inferred from homology"/>
<accession>A0ABV0U8F0</accession>
<organism evidence="3 4">
    <name type="scientific">Ilyodon furcidens</name>
    <name type="common">goldbreast splitfin</name>
    <dbReference type="NCBI Taxonomy" id="33524"/>
    <lineage>
        <taxon>Eukaryota</taxon>
        <taxon>Metazoa</taxon>
        <taxon>Chordata</taxon>
        <taxon>Craniata</taxon>
        <taxon>Vertebrata</taxon>
        <taxon>Euteleostomi</taxon>
        <taxon>Actinopterygii</taxon>
        <taxon>Neopterygii</taxon>
        <taxon>Teleostei</taxon>
        <taxon>Neoteleostei</taxon>
        <taxon>Acanthomorphata</taxon>
        <taxon>Ovalentaria</taxon>
        <taxon>Atherinomorphae</taxon>
        <taxon>Cyprinodontiformes</taxon>
        <taxon>Goodeidae</taxon>
        <taxon>Ilyodon</taxon>
    </lineage>
</organism>
<evidence type="ECO:0000256" key="1">
    <source>
        <dbReference type="ARBA" id="ARBA00010718"/>
    </source>
</evidence>
<dbReference type="SMART" id="SM01057">
    <property type="entry name" value="Carb_anhydrase"/>
    <property type="match status" value="1"/>
</dbReference>
<dbReference type="PANTHER" id="PTHR18952:SF84">
    <property type="entry name" value="CARBONIC ANHYDRASE 14"/>
    <property type="match status" value="1"/>
</dbReference>
<sequence length="158" mass="18357">MEPCTEHQALKICVLTNFNPIPHPEKETNLRSFILRDLLPSSVDSYYRYTGSLTTPPCSKVVEWIIFSRPVYLSHSQLDAFYSIFTTEQQDHVKSVEYLTNNFRPLQDLNNRKIFKSAVKDAWQKDLTEILGSPHSTEASRVIFSFLSREFVFLCSQM</sequence>
<protein>
    <recommendedName>
        <fullName evidence="2">Alpha-carbonic anhydrase domain-containing protein</fullName>
    </recommendedName>
</protein>
<dbReference type="InterPro" id="IPR036398">
    <property type="entry name" value="CA_dom_sf"/>
</dbReference>
<name>A0ABV0U8F0_9TELE</name>
<evidence type="ECO:0000313" key="3">
    <source>
        <dbReference type="EMBL" id="MEQ2241473.1"/>
    </source>
</evidence>
<feature type="domain" description="Alpha-carbonic anhydrase" evidence="2">
    <location>
        <begin position="1"/>
        <end position="118"/>
    </location>
</feature>
<reference evidence="3 4" key="1">
    <citation type="submission" date="2021-06" db="EMBL/GenBank/DDBJ databases">
        <authorList>
            <person name="Palmer J.M."/>
        </authorList>
    </citation>
    <scope>NUCLEOTIDE SEQUENCE [LARGE SCALE GENOMIC DNA]</scope>
    <source>
        <strain evidence="4">if_2019</strain>
        <tissue evidence="3">Muscle</tissue>
    </source>
</reference>
<dbReference type="InterPro" id="IPR023561">
    <property type="entry name" value="Carbonic_anhydrase_a-class"/>
</dbReference>
<dbReference type="Pfam" id="PF00194">
    <property type="entry name" value="Carb_anhydrase"/>
    <property type="match status" value="1"/>
</dbReference>
<dbReference type="Gene3D" id="3.10.200.10">
    <property type="entry name" value="Alpha carbonic anhydrase"/>
    <property type="match status" value="1"/>
</dbReference>
<gene>
    <name evidence="3" type="ORF">ILYODFUR_025649</name>
</gene>
<dbReference type="EMBL" id="JAHRIQ010061083">
    <property type="protein sequence ID" value="MEQ2241473.1"/>
    <property type="molecule type" value="Genomic_DNA"/>
</dbReference>
<dbReference type="InterPro" id="IPR001148">
    <property type="entry name" value="CA_dom"/>
</dbReference>
<evidence type="ECO:0000259" key="2">
    <source>
        <dbReference type="PROSITE" id="PS51144"/>
    </source>
</evidence>
<dbReference type="PANTHER" id="PTHR18952">
    <property type="entry name" value="CARBONIC ANHYDRASE"/>
    <property type="match status" value="1"/>
</dbReference>
<dbReference type="SUPFAM" id="SSF51069">
    <property type="entry name" value="Carbonic anhydrase"/>
    <property type="match status" value="1"/>
</dbReference>
<dbReference type="Proteomes" id="UP001482620">
    <property type="component" value="Unassembled WGS sequence"/>
</dbReference>
<dbReference type="PROSITE" id="PS51144">
    <property type="entry name" value="ALPHA_CA_2"/>
    <property type="match status" value="1"/>
</dbReference>
<keyword evidence="4" id="KW-1185">Reference proteome</keyword>
<evidence type="ECO:0000313" key="4">
    <source>
        <dbReference type="Proteomes" id="UP001482620"/>
    </source>
</evidence>
<comment type="similarity">
    <text evidence="1">Belongs to the alpha-carbonic anhydrase family.</text>
</comment>
<comment type="caution">
    <text evidence="3">The sequence shown here is derived from an EMBL/GenBank/DDBJ whole genome shotgun (WGS) entry which is preliminary data.</text>
</comment>